<reference evidence="1" key="1">
    <citation type="submission" date="2014-11" db="EMBL/GenBank/DDBJ databases">
        <authorList>
            <person name="Amaro Gonzalez C."/>
        </authorList>
    </citation>
    <scope>NUCLEOTIDE SEQUENCE</scope>
</reference>
<dbReference type="EMBL" id="GBXM01091964">
    <property type="protein sequence ID" value="JAH16613.1"/>
    <property type="molecule type" value="Transcribed_RNA"/>
</dbReference>
<proteinExistence type="predicted"/>
<protein>
    <submittedName>
        <fullName evidence="1">Uncharacterized protein</fullName>
    </submittedName>
</protein>
<name>A0A0E9QKI6_ANGAN</name>
<evidence type="ECO:0000313" key="1">
    <source>
        <dbReference type="EMBL" id="JAH16613.1"/>
    </source>
</evidence>
<accession>A0A0E9QKI6</accession>
<organism evidence="1">
    <name type="scientific">Anguilla anguilla</name>
    <name type="common">European freshwater eel</name>
    <name type="synonym">Muraena anguilla</name>
    <dbReference type="NCBI Taxonomy" id="7936"/>
    <lineage>
        <taxon>Eukaryota</taxon>
        <taxon>Metazoa</taxon>
        <taxon>Chordata</taxon>
        <taxon>Craniata</taxon>
        <taxon>Vertebrata</taxon>
        <taxon>Euteleostomi</taxon>
        <taxon>Actinopterygii</taxon>
        <taxon>Neopterygii</taxon>
        <taxon>Teleostei</taxon>
        <taxon>Anguilliformes</taxon>
        <taxon>Anguillidae</taxon>
        <taxon>Anguilla</taxon>
    </lineage>
</organism>
<sequence>MFVCKYKKIYLKEGTTICSFQTQLNNSKNAK</sequence>
<reference evidence="1" key="2">
    <citation type="journal article" date="2015" name="Fish Shellfish Immunol.">
        <title>Early steps in the European eel (Anguilla anguilla)-Vibrio vulnificus interaction in the gills: Role of the RtxA13 toxin.</title>
        <authorList>
            <person name="Callol A."/>
            <person name="Pajuelo D."/>
            <person name="Ebbesson L."/>
            <person name="Teles M."/>
            <person name="MacKenzie S."/>
            <person name="Amaro C."/>
        </authorList>
    </citation>
    <scope>NUCLEOTIDE SEQUENCE</scope>
</reference>
<dbReference type="AlphaFoldDB" id="A0A0E9QKI6"/>